<evidence type="ECO:0000313" key="3">
    <source>
        <dbReference type="Proteomes" id="UP000634136"/>
    </source>
</evidence>
<proteinExistence type="predicted"/>
<organism evidence="2 3">
    <name type="scientific">Senna tora</name>
    <dbReference type="NCBI Taxonomy" id="362788"/>
    <lineage>
        <taxon>Eukaryota</taxon>
        <taxon>Viridiplantae</taxon>
        <taxon>Streptophyta</taxon>
        <taxon>Embryophyta</taxon>
        <taxon>Tracheophyta</taxon>
        <taxon>Spermatophyta</taxon>
        <taxon>Magnoliopsida</taxon>
        <taxon>eudicotyledons</taxon>
        <taxon>Gunneridae</taxon>
        <taxon>Pentapetalae</taxon>
        <taxon>rosids</taxon>
        <taxon>fabids</taxon>
        <taxon>Fabales</taxon>
        <taxon>Fabaceae</taxon>
        <taxon>Caesalpinioideae</taxon>
        <taxon>Cassia clade</taxon>
        <taxon>Senna</taxon>
    </lineage>
</organism>
<feature type="compositionally biased region" description="Low complexity" evidence="1">
    <location>
        <begin position="24"/>
        <end position="35"/>
    </location>
</feature>
<keyword evidence="3" id="KW-1185">Reference proteome</keyword>
<gene>
    <name evidence="2" type="ORF">G2W53_029493</name>
</gene>
<feature type="compositionally biased region" description="Basic and acidic residues" evidence="1">
    <location>
        <begin position="49"/>
        <end position="73"/>
    </location>
</feature>
<name>A0A834WFT2_9FABA</name>
<comment type="caution">
    <text evidence="2">The sequence shown here is derived from an EMBL/GenBank/DDBJ whole genome shotgun (WGS) entry which is preliminary data.</text>
</comment>
<evidence type="ECO:0000256" key="1">
    <source>
        <dbReference type="SAM" id="MobiDB-lite"/>
    </source>
</evidence>
<sequence length="169" mass="19082">MIKNKRKADSSSISENNARRKSRLSSSSNRITRNNLINQNLIGKKKYRDVRNDGLGENKAQDRRRLQKVKEQKLTVAPPDDWLPREDSGAGTEDASDAVRVTRSTNIGETKDEGYEEELLDYEEEEEKAPNSVVTKVNGETAKKYVFGNPDPDVCVLNCLILCLFAMAY</sequence>
<dbReference type="AlphaFoldDB" id="A0A834WFT2"/>
<dbReference type="EMBL" id="JAAIUW010000009">
    <property type="protein sequence ID" value="KAF7815524.1"/>
    <property type="molecule type" value="Genomic_DNA"/>
</dbReference>
<dbReference type="Proteomes" id="UP000634136">
    <property type="component" value="Unassembled WGS sequence"/>
</dbReference>
<evidence type="ECO:0000313" key="2">
    <source>
        <dbReference type="EMBL" id="KAF7815524.1"/>
    </source>
</evidence>
<accession>A0A834WFT2</accession>
<reference evidence="2" key="1">
    <citation type="submission" date="2020-09" db="EMBL/GenBank/DDBJ databases">
        <title>Genome-Enabled Discovery of Anthraquinone Biosynthesis in Senna tora.</title>
        <authorList>
            <person name="Kang S.-H."/>
            <person name="Pandey R.P."/>
            <person name="Lee C.-M."/>
            <person name="Sim J.-S."/>
            <person name="Jeong J.-T."/>
            <person name="Choi B.-S."/>
            <person name="Jung M."/>
            <person name="Ginzburg D."/>
            <person name="Zhao K."/>
            <person name="Won S.Y."/>
            <person name="Oh T.-J."/>
            <person name="Yu Y."/>
            <person name="Kim N.-H."/>
            <person name="Lee O.R."/>
            <person name="Lee T.-H."/>
            <person name="Bashyal P."/>
            <person name="Kim T.-S."/>
            <person name="Lee W.-H."/>
            <person name="Kawkins C."/>
            <person name="Kim C.-K."/>
            <person name="Kim J.S."/>
            <person name="Ahn B.O."/>
            <person name="Rhee S.Y."/>
            <person name="Sohng J.K."/>
        </authorList>
    </citation>
    <scope>NUCLEOTIDE SEQUENCE</scope>
    <source>
        <tissue evidence="2">Leaf</tissue>
    </source>
</reference>
<feature type="region of interest" description="Disordered" evidence="1">
    <location>
        <begin position="1"/>
        <end position="113"/>
    </location>
</feature>
<protein>
    <submittedName>
        <fullName evidence="2">Uncharacterized protein</fullName>
    </submittedName>
</protein>